<comment type="caution">
    <text evidence="4">The sequence shown here is derived from an EMBL/GenBank/DDBJ whole genome shotgun (WGS) entry which is preliminary data.</text>
</comment>
<evidence type="ECO:0000256" key="1">
    <source>
        <dbReference type="ARBA" id="ARBA00008164"/>
    </source>
</evidence>
<dbReference type="Pfam" id="PF16200">
    <property type="entry name" value="Band_7_C"/>
    <property type="match status" value="1"/>
</dbReference>
<feature type="region of interest" description="Disordered" evidence="2">
    <location>
        <begin position="247"/>
        <end position="313"/>
    </location>
</feature>
<name>A0AA38C4H2_TAXCH</name>
<feature type="compositionally biased region" description="Polar residues" evidence="2">
    <location>
        <begin position="29"/>
        <end position="42"/>
    </location>
</feature>
<feature type="compositionally biased region" description="Basic and acidic residues" evidence="2">
    <location>
        <begin position="256"/>
        <end position="272"/>
    </location>
</feature>
<protein>
    <recommendedName>
        <fullName evidence="3">STML2-like C-terminal extension domain-containing protein</fullName>
    </recommendedName>
</protein>
<accession>A0AA38C4H2</accession>
<reference evidence="4 5" key="1">
    <citation type="journal article" date="2021" name="Nat. Plants">
        <title>The Taxus genome provides insights into paclitaxel biosynthesis.</title>
        <authorList>
            <person name="Xiong X."/>
            <person name="Gou J."/>
            <person name="Liao Q."/>
            <person name="Li Y."/>
            <person name="Zhou Q."/>
            <person name="Bi G."/>
            <person name="Li C."/>
            <person name="Du R."/>
            <person name="Wang X."/>
            <person name="Sun T."/>
            <person name="Guo L."/>
            <person name="Liang H."/>
            <person name="Lu P."/>
            <person name="Wu Y."/>
            <person name="Zhang Z."/>
            <person name="Ro D.K."/>
            <person name="Shang Y."/>
            <person name="Huang S."/>
            <person name="Yan J."/>
        </authorList>
    </citation>
    <scope>NUCLEOTIDE SEQUENCE [LARGE SCALE GENOMIC DNA]</scope>
    <source>
        <strain evidence="4">Ta-2019</strain>
    </source>
</reference>
<feature type="region of interest" description="Disordered" evidence="2">
    <location>
        <begin position="103"/>
        <end position="132"/>
    </location>
</feature>
<feature type="domain" description="STML2-like C-terminal extension" evidence="3">
    <location>
        <begin position="181"/>
        <end position="239"/>
    </location>
</feature>
<dbReference type="PANTHER" id="PTHR43327:SF10">
    <property type="entry name" value="STOMATIN-LIKE PROTEIN 2, MITOCHONDRIAL"/>
    <property type="match status" value="1"/>
</dbReference>
<dbReference type="InterPro" id="IPR050710">
    <property type="entry name" value="Band7/mec-2_domain"/>
</dbReference>
<dbReference type="InterPro" id="IPR032435">
    <property type="entry name" value="STML2-like_C"/>
</dbReference>
<evidence type="ECO:0000313" key="4">
    <source>
        <dbReference type="EMBL" id="KAH9293432.1"/>
    </source>
</evidence>
<evidence type="ECO:0000256" key="2">
    <source>
        <dbReference type="SAM" id="MobiDB-lite"/>
    </source>
</evidence>
<proteinExistence type="inferred from homology"/>
<dbReference type="PANTHER" id="PTHR43327">
    <property type="entry name" value="STOMATIN-LIKE PROTEIN 2, MITOCHONDRIAL"/>
    <property type="match status" value="1"/>
</dbReference>
<feature type="region of interest" description="Disordered" evidence="2">
    <location>
        <begin position="1"/>
        <end position="43"/>
    </location>
</feature>
<feature type="compositionally biased region" description="Acidic residues" evidence="2">
    <location>
        <begin position="13"/>
        <end position="27"/>
    </location>
</feature>
<dbReference type="Proteomes" id="UP000824469">
    <property type="component" value="Unassembled WGS sequence"/>
</dbReference>
<dbReference type="EMBL" id="JAHRHJ020001133">
    <property type="protein sequence ID" value="KAH9293432.1"/>
    <property type="molecule type" value="Genomic_DNA"/>
</dbReference>
<evidence type="ECO:0000259" key="3">
    <source>
        <dbReference type="Pfam" id="PF16200"/>
    </source>
</evidence>
<keyword evidence="5" id="KW-1185">Reference proteome</keyword>
<dbReference type="AlphaFoldDB" id="A0AA38C4H2"/>
<dbReference type="GO" id="GO:0007005">
    <property type="term" value="P:mitochondrion organization"/>
    <property type="evidence" value="ECO:0007669"/>
    <property type="project" value="TreeGrafter"/>
</dbReference>
<evidence type="ECO:0000313" key="5">
    <source>
        <dbReference type="Proteomes" id="UP000824469"/>
    </source>
</evidence>
<dbReference type="GO" id="GO:0005739">
    <property type="term" value="C:mitochondrion"/>
    <property type="evidence" value="ECO:0007669"/>
    <property type="project" value="TreeGrafter"/>
</dbReference>
<organism evidence="4 5">
    <name type="scientific">Taxus chinensis</name>
    <name type="common">Chinese yew</name>
    <name type="synonym">Taxus wallichiana var. chinensis</name>
    <dbReference type="NCBI Taxonomy" id="29808"/>
    <lineage>
        <taxon>Eukaryota</taxon>
        <taxon>Viridiplantae</taxon>
        <taxon>Streptophyta</taxon>
        <taxon>Embryophyta</taxon>
        <taxon>Tracheophyta</taxon>
        <taxon>Spermatophyta</taxon>
        <taxon>Pinopsida</taxon>
        <taxon>Pinidae</taxon>
        <taxon>Conifers II</taxon>
        <taxon>Cupressales</taxon>
        <taxon>Taxaceae</taxon>
        <taxon>Taxus</taxon>
    </lineage>
</organism>
<gene>
    <name evidence="4" type="ORF">KI387_041365</name>
</gene>
<comment type="similarity">
    <text evidence="1">Belongs to the band 7/mec-2 family.</text>
</comment>
<sequence length="313" mass="34184">MDHNITSGLDGDKDPDEEEDDVAEEETMWQASRRYQQDSPPKQTLVVDMHPIVFDDIDSTSEWVEEGHLPEFDLDDLGWMALDDEPLIALDMTNTSHFTTTVDVPEESDVSEPKEHDDVDGDDDPILSSGKRQANINIADGKKNAVILESEAAMMDQVNRARGEAEAIIARANATATGINVISESIQSIGGVEAASLRIAEQYIQAFSKIAKEGTTMLLPSDVANPANMMAQALSIYKGVIGDKFPGGKEGTVPKVQEKRTQTKGSIEHISEEDVDNFGSDSTSTDNLRADSRPNLLPSVQGFSLQSSKERFD</sequence>